<dbReference type="Proteomes" id="UP000789845">
    <property type="component" value="Unassembled WGS sequence"/>
</dbReference>
<dbReference type="InterPro" id="IPR025501">
    <property type="entry name" value="MinD_FleN"/>
</dbReference>
<dbReference type="InterPro" id="IPR033875">
    <property type="entry name" value="FlhG"/>
</dbReference>
<dbReference type="GO" id="GO:0016887">
    <property type="term" value="F:ATP hydrolysis activity"/>
    <property type="evidence" value="ECO:0007669"/>
    <property type="project" value="TreeGrafter"/>
</dbReference>
<evidence type="ECO:0000256" key="1">
    <source>
        <dbReference type="ARBA" id="ARBA00022741"/>
    </source>
</evidence>
<dbReference type="RefSeq" id="WP_230498000.1">
    <property type="nucleotide sequence ID" value="NZ_CAKJTG010000023.1"/>
</dbReference>
<gene>
    <name evidence="3" type="primary">ylxH_2</name>
    <name evidence="3" type="ORF">NEOCIP111885_03506</name>
</gene>
<evidence type="ECO:0000256" key="2">
    <source>
        <dbReference type="ARBA" id="ARBA00022840"/>
    </source>
</evidence>
<keyword evidence="2" id="KW-0067">ATP-binding</keyword>
<sequence>MDQAHSLREFMNQHNTQQQKNHWARIVTITSGKGGVGKSNFTVNFALALQEAGKKVIILDLDLSTANINILMGTTPKYSLVDVLYQQKSIWEVMEKGTQGIEYISSGFQLQHLMTLDEATLATFWGQIEVLQTHADFILLDTGAGISKELVDFILASDETIIVSTPEPTSIADSYSVLKNVVRYSNKVTKFHLVVNRAQTYSEAVETSRALKKACKNFLHIDLPTLGFLMEDVQVREAVKSQIPFYVSYPNCSASKNIKEIVHSYLPDYHQNSTVQTTGLRGFFEKILFFNKSR</sequence>
<dbReference type="SUPFAM" id="SSF52540">
    <property type="entry name" value="P-loop containing nucleoside triphosphate hydrolases"/>
    <property type="match status" value="1"/>
</dbReference>
<dbReference type="GO" id="GO:0009898">
    <property type="term" value="C:cytoplasmic side of plasma membrane"/>
    <property type="evidence" value="ECO:0007669"/>
    <property type="project" value="TreeGrafter"/>
</dbReference>
<accession>A0A9C7GCG6</accession>
<evidence type="ECO:0000313" key="3">
    <source>
        <dbReference type="EMBL" id="CAG9609763.1"/>
    </source>
</evidence>
<dbReference type="InterPro" id="IPR027417">
    <property type="entry name" value="P-loop_NTPase"/>
</dbReference>
<organism evidence="3 4">
    <name type="scientific">Pseudoneobacillus rhizosphaerae</name>
    <dbReference type="NCBI Taxonomy" id="2880968"/>
    <lineage>
        <taxon>Bacteria</taxon>
        <taxon>Bacillati</taxon>
        <taxon>Bacillota</taxon>
        <taxon>Bacilli</taxon>
        <taxon>Bacillales</taxon>
        <taxon>Bacillaceae</taxon>
        <taxon>Pseudoneobacillus</taxon>
    </lineage>
</organism>
<dbReference type="GO" id="GO:0005524">
    <property type="term" value="F:ATP binding"/>
    <property type="evidence" value="ECO:0007669"/>
    <property type="project" value="UniProtKB-KW"/>
</dbReference>
<dbReference type="Pfam" id="PF10609">
    <property type="entry name" value="ParA"/>
    <property type="match status" value="1"/>
</dbReference>
<protein>
    <submittedName>
        <fullName evidence="3">Flagellum site-determining protein YlxH</fullName>
    </submittedName>
</protein>
<proteinExistence type="predicted"/>
<dbReference type="CDD" id="cd02038">
    <property type="entry name" value="FlhG-like"/>
    <property type="match status" value="1"/>
</dbReference>
<dbReference type="InterPro" id="IPR050625">
    <property type="entry name" value="ParA/MinD_ATPase"/>
</dbReference>
<evidence type="ECO:0000313" key="4">
    <source>
        <dbReference type="Proteomes" id="UP000789845"/>
    </source>
</evidence>
<dbReference type="InterPro" id="IPR033756">
    <property type="entry name" value="YlxH/NBP35"/>
</dbReference>
<dbReference type="PIRSF" id="PIRSF003092">
    <property type="entry name" value="MinD"/>
    <property type="match status" value="1"/>
</dbReference>
<keyword evidence="1" id="KW-0547">Nucleotide-binding</keyword>
<dbReference type="AlphaFoldDB" id="A0A9C7GCG6"/>
<dbReference type="GO" id="GO:0051782">
    <property type="term" value="P:negative regulation of cell division"/>
    <property type="evidence" value="ECO:0007669"/>
    <property type="project" value="TreeGrafter"/>
</dbReference>
<reference evidence="3" key="1">
    <citation type="submission" date="2021-10" db="EMBL/GenBank/DDBJ databases">
        <authorList>
            <person name="Criscuolo A."/>
        </authorList>
    </citation>
    <scope>NUCLEOTIDE SEQUENCE</scope>
    <source>
        <strain evidence="3">CIP111885</strain>
    </source>
</reference>
<dbReference type="Gene3D" id="3.40.50.300">
    <property type="entry name" value="P-loop containing nucleotide triphosphate hydrolases"/>
    <property type="match status" value="1"/>
</dbReference>
<dbReference type="EMBL" id="CAKJTG010000023">
    <property type="protein sequence ID" value="CAG9609763.1"/>
    <property type="molecule type" value="Genomic_DNA"/>
</dbReference>
<comment type="caution">
    <text evidence="3">The sequence shown here is derived from an EMBL/GenBank/DDBJ whole genome shotgun (WGS) entry which is preliminary data.</text>
</comment>
<keyword evidence="4" id="KW-1185">Reference proteome</keyword>
<dbReference type="GO" id="GO:0005829">
    <property type="term" value="C:cytosol"/>
    <property type="evidence" value="ECO:0007669"/>
    <property type="project" value="TreeGrafter"/>
</dbReference>
<dbReference type="PANTHER" id="PTHR43384">
    <property type="entry name" value="SEPTUM SITE-DETERMINING PROTEIN MIND HOMOLOG, CHLOROPLASTIC-RELATED"/>
    <property type="match status" value="1"/>
</dbReference>
<dbReference type="PANTHER" id="PTHR43384:SF4">
    <property type="entry name" value="CELLULOSE BIOSYNTHESIS PROTEIN BCSQ-RELATED"/>
    <property type="match status" value="1"/>
</dbReference>
<name>A0A9C7GCG6_9BACI</name>